<evidence type="ECO:0000313" key="2">
    <source>
        <dbReference type="Proteomes" id="UP001153636"/>
    </source>
</evidence>
<dbReference type="AlphaFoldDB" id="A0A9P0CYH1"/>
<dbReference type="OrthoDB" id="8195830at2759"/>
<reference evidence="1" key="1">
    <citation type="submission" date="2022-01" db="EMBL/GenBank/DDBJ databases">
        <authorList>
            <person name="King R."/>
        </authorList>
    </citation>
    <scope>NUCLEOTIDE SEQUENCE</scope>
</reference>
<keyword evidence="2" id="KW-1185">Reference proteome</keyword>
<name>A0A9P0CYH1_9CUCU</name>
<accession>A0A9P0CYH1</accession>
<sequence>METDEAVAYPIFSDKGIAVLRIIKKRKPLREKFNREKQKLQMLQRTGAGLSFTTPWPLMSFFEFIMFDHKTPRETSSSVILEKNNIYLHSLIMEAEVVSEPSIDEASLTNLEFDSQINQCNLLNNHQEASATPPVVNLNRSNLEKEQ</sequence>
<evidence type="ECO:0000313" key="1">
    <source>
        <dbReference type="EMBL" id="CAH1107012.1"/>
    </source>
</evidence>
<protein>
    <submittedName>
        <fullName evidence="1">Uncharacterized protein</fullName>
    </submittedName>
</protein>
<proteinExistence type="predicted"/>
<dbReference type="Proteomes" id="UP001153636">
    <property type="component" value="Chromosome 2"/>
</dbReference>
<organism evidence="1 2">
    <name type="scientific">Psylliodes chrysocephalus</name>
    <dbReference type="NCBI Taxonomy" id="3402493"/>
    <lineage>
        <taxon>Eukaryota</taxon>
        <taxon>Metazoa</taxon>
        <taxon>Ecdysozoa</taxon>
        <taxon>Arthropoda</taxon>
        <taxon>Hexapoda</taxon>
        <taxon>Insecta</taxon>
        <taxon>Pterygota</taxon>
        <taxon>Neoptera</taxon>
        <taxon>Endopterygota</taxon>
        <taxon>Coleoptera</taxon>
        <taxon>Polyphaga</taxon>
        <taxon>Cucujiformia</taxon>
        <taxon>Chrysomeloidea</taxon>
        <taxon>Chrysomelidae</taxon>
        <taxon>Galerucinae</taxon>
        <taxon>Alticini</taxon>
        <taxon>Psylliodes</taxon>
    </lineage>
</organism>
<gene>
    <name evidence="1" type="ORF">PSYICH_LOCUS7420</name>
</gene>
<dbReference type="EMBL" id="OV651814">
    <property type="protein sequence ID" value="CAH1107012.1"/>
    <property type="molecule type" value="Genomic_DNA"/>
</dbReference>